<comment type="caution">
    <text evidence="9">The sequence shown here is derived from an EMBL/GenBank/DDBJ whole genome shotgun (WGS) entry which is preliminary data.</text>
</comment>
<evidence type="ECO:0000256" key="6">
    <source>
        <dbReference type="ARBA" id="ARBA00023237"/>
    </source>
</evidence>
<dbReference type="InterPro" id="IPR039426">
    <property type="entry name" value="TonB-dep_rcpt-like"/>
</dbReference>
<dbReference type="InterPro" id="IPR036942">
    <property type="entry name" value="Beta-barrel_TonB_sf"/>
</dbReference>
<proteinExistence type="inferred from homology"/>
<dbReference type="RefSeq" id="WP_147167661.1">
    <property type="nucleotide sequence ID" value="NZ_VOOR01000021.1"/>
</dbReference>
<evidence type="ECO:0000259" key="8">
    <source>
        <dbReference type="Pfam" id="PF07715"/>
    </source>
</evidence>
<name>A0A5C6RKK5_9BACT</name>
<evidence type="ECO:0000256" key="3">
    <source>
        <dbReference type="ARBA" id="ARBA00022452"/>
    </source>
</evidence>
<feature type="domain" description="TonB-dependent receptor plug" evidence="8">
    <location>
        <begin position="114"/>
        <end position="250"/>
    </location>
</feature>
<evidence type="ECO:0000256" key="2">
    <source>
        <dbReference type="ARBA" id="ARBA00022448"/>
    </source>
</evidence>
<dbReference type="InterPro" id="IPR012910">
    <property type="entry name" value="Plug_dom"/>
</dbReference>
<evidence type="ECO:0000313" key="10">
    <source>
        <dbReference type="Proteomes" id="UP000321580"/>
    </source>
</evidence>
<organism evidence="9 10">
    <name type="scientific">Phaeodactylibacter luteus</name>
    <dbReference type="NCBI Taxonomy" id="1564516"/>
    <lineage>
        <taxon>Bacteria</taxon>
        <taxon>Pseudomonadati</taxon>
        <taxon>Bacteroidota</taxon>
        <taxon>Saprospiria</taxon>
        <taxon>Saprospirales</taxon>
        <taxon>Haliscomenobacteraceae</taxon>
        <taxon>Phaeodactylibacter</taxon>
    </lineage>
</organism>
<keyword evidence="6 7" id="KW-0998">Cell outer membrane</keyword>
<evidence type="ECO:0000256" key="4">
    <source>
        <dbReference type="ARBA" id="ARBA00022692"/>
    </source>
</evidence>
<evidence type="ECO:0000256" key="5">
    <source>
        <dbReference type="ARBA" id="ARBA00023136"/>
    </source>
</evidence>
<protein>
    <submittedName>
        <fullName evidence="9">SusC/RagA family TonB-linked outer membrane protein</fullName>
    </submittedName>
</protein>
<evidence type="ECO:0000313" key="9">
    <source>
        <dbReference type="EMBL" id="TXB62941.1"/>
    </source>
</evidence>
<dbReference type="Pfam" id="PF13715">
    <property type="entry name" value="CarbopepD_reg_2"/>
    <property type="match status" value="1"/>
</dbReference>
<keyword evidence="3 7" id="KW-1134">Transmembrane beta strand</keyword>
<comment type="subcellular location">
    <subcellularLocation>
        <location evidence="1 7">Cell outer membrane</location>
        <topology evidence="1 7">Multi-pass membrane protein</topology>
    </subcellularLocation>
</comment>
<dbReference type="InterPro" id="IPR023997">
    <property type="entry name" value="TonB-dep_OMP_SusC/RagA_CS"/>
</dbReference>
<gene>
    <name evidence="9" type="ORF">FRY97_11400</name>
</gene>
<comment type="similarity">
    <text evidence="7">Belongs to the TonB-dependent receptor family.</text>
</comment>
<dbReference type="AlphaFoldDB" id="A0A5C6RKK5"/>
<dbReference type="Gene3D" id="2.170.130.10">
    <property type="entry name" value="TonB-dependent receptor, plug domain"/>
    <property type="match status" value="1"/>
</dbReference>
<dbReference type="NCBIfam" id="TIGR04056">
    <property type="entry name" value="OMP_RagA_SusC"/>
    <property type="match status" value="1"/>
</dbReference>
<dbReference type="Pfam" id="PF07715">
    <property type="entry name" value="Plug"/>
    <property type="match status" value="1"/>
</dbReference>
<dbReference type="Gene3D" id="2.60.40.1120">
    <property type="entry name" value="Carboxypeptidase-like, regulatory domain"/>
    <property type="match status" value="1"/>
</dbReference>
<dbReference type="Proteomes" id="UP000321580">
    <property type="component" value="Unassembled WGS sequence"/>
</dbReference>
<keyword evidence="10" id="KW-1185">Reference proteome</keyword>
<sequence>MGRFATVVMFLFCAYGGWSQVQTVSGTVRSTSGEPLIGATILLKGTGRGTATDFEGRYSLALPDSSAVLLFSYTGMQPQTITVAGRSRVDVLLREDVQMIDEVVVTAYTGEQKQRDIVGSYEQVSGDELLPQRPVESFDKMLDGQIAGVQVELNTGEPGLPVQVRIRGNNSLPPVNSNDVVASGQPLFVLDGVPLYDVSETNTANTPFSTTLDQQLNPLMFVRPEDIESITVLKDASATAIYGANAANGVILITTKQGKAGRTKITGGVSTGFSRLINPVRYLDTEEYISLARETLFNSGGNPEDAGPIDVETDWPALTQRQGSVTNASLSLNGGNDKTKFYLSAGYFKENAISRGNGLERITLRSNLNTGLSDKLSLRFGFSGGYVYKASFSDFGAFTYPPNQSPFNADGSFNNGGFFINRPNPLAALAQNEFFHHAYSVNNNLQLTYEPVPGLQLRAMGGIDGYLQLQYQYFSALNGSGRTVNGRGRRFTRGNLQWVANAQASYQKAFGEHHLSALAGTEANQQTTYRQRITASNFPSDQLREFWTVDVSDIDADESNYQDATQSFYAQASYDYAYRYYFTVSARRDASSIFGGDVQAGNFFSAGLAWAFSEEAALAEAGWLSFGKLRFSYGLTGNSRLGTYSARGLYGYSPAYLYGGNIGLAPTAPANESLTWELVRKYNFAIDLEFLQGRLKATVEHYRNFTEDAIYTIPVPLESGFANIVTNAADQRNVGWEASIQTVNIQGELRWSTRFNIARNRNQLTRIDAERFPASTFNSRGLVVGENSSVLYGVPFAGIDPYNGKQLFFLPDGSITDDHRLLNEPENWVPVGQSAPDWYGGVSNTFSYKGLTLDVLVSYSYGGDVLVDPLTFTDGRQILINNQSANQLDRWQQPGDLTDTPRLHQSTPIQRNNTRYLFDNDFLRLANASLQYQLPARWLDAIGITRLSVQAQANNLGYLYSTRARAGRNGVAAYRFRFPEAQAFMFGLNLTL</sequence>
<accession>A0A5C6RKK5</accession>
<dbReference type="SUPFAM" id="SSF49464">
    <property type="entry name" value="Carboxypeptidase regulatory domain-like"/>
    <property type="match status" value="1"/>
</dbReference>
<evidence type="ECO:0000256" key="7">
    <source>
        <dbReference type="PROSITE-ProRule" id="PRU01360"/>
    </source>
</evidence>
<dbReference type="InterPro" id="IPR023996">
    <property type="entry name" value="TonB-dep_OMP_SusC/RagA"/>
</dbReference>
<dbReference type="EMBL" id="VOOR01000021">
    <property type="protein sequence ID" value="TXB62941.1"/>
    <property type="molecule type" value="Genomic_DNA"/>
</dbReference>
<dbReference type="Gene3D" id="2.40.170.20">
    <property type="entry name" value="TonB-dependent receptor, beta-barrel domain"/>
    <property type="match status" value="1"/>
</dbReference>
<evidence type="ECO:0000256" key="1">
    <source>
        <dbReference type="ARBA" id="ARBA00004571"/>
    </source>
</evidence>
<dbReference type="PROSITE" id="PS52016">
    <property type="entry name" value="TONB_DEPENDENT_REC_3"/>
    <property type="match status" value="1"/>
</dbReference>
<dbReference type="OrthoDB" id="9768177at2"/>
<dbReference type="InterPro" id="IPR037066">
    <property type="entry name" value="Plug_dom_sf"/>
</dbReference>
<dbReference type="InterPro" id="IPR008969">
    <property type="entry name" value="CarboxyPept-like_regulatory"/>
</dbReference>
<keyword evidence="5 7" id="KW-0472">Membrane</keyword>
<dbReference type="GO" id="GO:0009279">
    <property type="term" value="C:cell outer membrane"/>
    <property type="evidence" value="ECO:0007669"/>
    <property type="project" value="UniProtKB-SubCell"/>
</dbReference>
<reference evidence="9 10" key="1">
    <citation type="submission" date="2019-08" db="EMBL/GenBank/DDBJ databases">
        <title>Genome of Phaeodactylibacter luteus.</title>
        <authorList>
            <person name="Bowman J.P."/>
        </authorList>
    </citation>
    <scope>NUCLEOTIDE SEQUENCE [LARGE SCALE GENOMIC DNA]</scope>
    <source>
        <strain evidence="9 10">KCTC 42180</strain>
    </source>
</reference>
<dbReference type="NCBIfam" id="TIGR04057">
    <property type="entry name" value="SusC_RagA_signa"/>
    <property type="match status" value="1"/>
</dbReference>
<dbReference type="SUPFAM" id="SSF56935">
    <property type="entry name" value="Porins"/>
    <property type="match status" value="1"/>
</dbReference>
<keyword evidence="4 7" id="KW-0812">Transmembrane</keyword>
<keyword evidence="2 7" id="KW-0813">Transport</keyword>